<dbReference type="Pfam" id="PF25871">
    <property type="entry name" value="HTH_76"/>
    <property type="match status" value="1"/>
</dbReference>
<dbReference type="Proteomes" id="UP000269721">
    <property type="component" value="Unassembled WGS sequence"/>
</dbReference>
<protein>
    <submittedName>
        <fullName evidence="4">Uncharacterized protein</fullName>
    </submittedName>
</protein>
<evidence type="ECO:0000313" key="4">
    <source>
        <dbReference type="EMBL" id="RKO86568.1"/>
    </source>
</evidence>
<evidence type="ECO:0000256" key="1">
    <source>
        <dbReference type="SAM" id="MobiDB-lite"/>
    </source>
</evidence>
<evidence type="ECO:0000259" key="2">
    <source>
        <dbReference type="Pfam" id="PF17733"/>
    </source>
</evidence>
<dbReference type="Pfam" id="PF17733">
    <property type="entry name" value="KPWE_dom"/>
    <property type="match status" value="1"/>
</dbReference>
<feature type="non-terminal residue" evidence="4">
    <location>
        <position position="1"/>
    </location>
</feature>
<dbReference type="EMBL" id="KZ998086">
    <property type="protein sequence ID" value="RKO86568.1"/>
    <property type="molecule type" value="Genomic_DNA"/>
</dbReference>
<sequence length="146" mass="16388">ADDTEVFRAFLAYPFDTDAKFQQGLKTITAKAEEDVARRAEDIEKAKWFFYSKFVKPFDYTRFQTWRSTSSSTASSPSTSPAPPPESEPEGAADGEPRYPRSFHELCEMVARGEPIPGIRTIPDKLNDAPPSVSVLGQRRKPWEVG</sequence>
<accession>A0A4P9W6K0</accession>
<feature type="compositionally biased region" description="Low complexity" evidence="1">
    <location>
        <begin position="68"/>
        <end position="79"/>
    </location>
</feature>
<feature type="domain" description="Peroxisomal membrane protein PEX14-like KPWE" evidence="2">
    <location>
        <begin position="99"/>
        <end position="144"/>
    </location>
</feature>
<feature type="domain" description="PEX14-like helix-turn-helix" evidence="3">
    <location>
        <begin position="5"/>
        <end position="70"/>
    </location>
</feature>
<dbReference type="InterPro" id="IPR058841">
    <property type="entry name" value="HTH_76"/>
</dbReference>
<evidence type="ECO:0000259" key="3">
    <source>
        <dbReference type="Pfam" id="PF25871"/>
    </source>
</evidence>
<feature type="region of interest" description="Disordered" evidence="1">
    <location>
        <begin position="118"/>
        <end position="146"/>
    </location>
</feature>
<proteinExistence type="predicted"/>
<reference evidence="5" key="1">
    <citation type="journal article" date="2018" name="Nat. Microbiol.">
        <title>Leveraging single-cell genomics to expand the fungal tree of life.</title>
        <authorList>
            <person name="Ahrendt S.R."/>
            <person name="Quandt C.A."/>
            <person name="Ciobanu D."/>
            <person name="Clum A."/>
            <person name="Salamov A."/>
            <person name="Andreopoulos B."/>
            <person name="Cheng J.F."/>
            <person name="Woyke T."/>
            <person name="Pelin A."/>
            <person name="Henrissat B."/>
            <person name="Reynolds N.K."/>
            <person name="Benny G.L."/>
            <person name="Smith M.E."/>
            <person name="James T.Y."/>
            <person name="Grigoriev I.V."/>
        </authorList>
    </citation>
    <scope>NUCLEOTIDE SEQUENCE [LARGE SCALE GENOMIC DNA]</scope>
</reference>
<organism evidence="4 5">
    <name type="scientific">Blyttiomyces helicus</name>
    <dbReference type="NCBI Taxonomy" id="388810"/>
    <lineage>
        <taxon>Eukaryota</taxon>
        <taxon>Fungi</taxon>
        <taxon>Fungi incertae sedis</taxon>
        <taxon>Chytridiomycota</taxon>
        <taxon>Chytridiomycota incertae sedis</taxon>
        <taxon>Chytridiomycetes</taxon>
        <taxon>Chytridiomycetes incertae sedis</taxon>
        <taxon>Blyttiomyces</taxon>
    </lineage>
</organism>
<dbReference type="OrthoDB" id="9936937at2759"/>
<name>A0A4P9W6K0_9FUNG</name>
<evidence type="ECO:0000313" key="5">
    <source>
        <dbReference type="Proteomes" id="UP000269721"/>
    </source>
</evidence>
<dbReference type="AlphaFoldDB" id="A0A4P9W6K0"/>
<dbReference type="InterPro" id="IPR040554">
    <property type="entry name" value="KPWE_PEX14_dom"/>
</dbReference>
<keyword evidence="5" id="KW-1185">Reference proteome</keyword>
<feature type="non-terminal residue" evidence="4">
    <location>
        <position position="146"/>
    </location>
</feature>
<gene>
    <name evidence="4" type="ORF">BDK51DRAFT_5637</name>
</gene>
<dbReference type="PANTHER" id="PTHR36855">
    <property type="entry name" value="CHROMOSOME 10, WHOLE GENOME SHOTGUN SEQUENCE"/>
    <property type="match status" value="1"/>
</dbReference>
<dbReference type="PANTHER" id="PTHR36855:SF1">
    <property type="entry name" value="PEROXISOME MEMBRANE ANCHOR PROTEIN PEX14P N-TERMINAL DOMAIN-CONTAINING PROTEIN"/>
    <property type="match status" value="1"/>
</dbReference>
<feature type="region of interest" description="Disordered" evidence="1">
    <location>
        <begin position="67"/>
        <end position="99"/>
    </location>
</feature>